<sequence>RCDKIMEYSEKERRGNELLCASANGLECLYQNELEGADDFTENHMDMLVPIFSLETAHDFPWTELE</sequence>
<feature type="non-terminal residue" evidence="1">
    <location>
        <position position="1"/>
    </location>
</feature>
<keyword evidence="2" id="KW-1185">Reference proteome</keyword>
<reference evidence="1 2" key="1">
    <citation type="submission" date="2023-03" db="EMBL/GenBank/DDBJ databases">
        <title>Genome insight into feeding habits of ladybird beetles.</title>
        <authorList>
            <person name="Li H.-S."/>
            <person name="Huang Y.-H."/>
            <person name="Pang H."/>
        </authorList>
    </citation>
    <scope>NUCLEOTIDE SEQUENCE [LARGE SCALE GENOMIC DNA]</scope>
    <source>
        <strain evidence="1">SYSU_2023b</strain>
        <tissue evidence="1">Whole body</tissue>
    </source>
</reference>
<comment type="caution">
    <text evidence="1">The sequence shown here is derived from an EMBL/GenBank/DDBJ whole genome shotgun (WGS) entry which is preliminary data.</text>
</comment>
<name>A0AAW1U6T7_9CUCU</name>
<evidence type="ECO:0000313" key="2">
    <source>
        <dbReference type="Proteomes" id="UP001431783"/>
    </source>
</evidence>
<accession>A0AAW1U6T7</accession>
<proteinExistence type="predicted"/>
<gene>
    <name evidence="1" type="ORF">WA026_012642</name>
</gene>
<organism evidence="1 2">
    <name type="scientific">Henosepilachna vigintioctopunctata</name>
    <dbReference type="NCBI Taxonomy" id="420089"/>
    <lineage>
        <taxon>Eukaryota</taxon>
        <taxon>Metazoa</taxon>
        <taxon>Ecdysozoa</taxon>
        <taxon>Arthropoda</taxon>
        <taxon>Hexapoda</taxon>
        <taxon>Insecta</taxon>
        <taxon>Pterygota</taxon>
        <taxon>Neoptera</taxon>
        <taxon>Endopterygota</taxon>
        <taxon>Coleoptera</taxon>
        <taxon>Polyphaga</taxon>
        <taxon>Cucujiformia</taxon>
        <taxon>Coccinelloidea</taxon>
        <taxon>Coccinellidae</taxon>
        <taxon>Epilachninae</taxon>
        <taxon>Epilachnini</taxon>
        <taxon>Henosepilachna</taxon>
    </lineage>
</organism>
<evidence type="ECO:0000313" key="1">
    <source>
        <dbReference type="EMBL" id="KAK9876336.1"/>
    </source>
</evidence>
<dbReference type="EMBL" id="JARQZJ010000036">
    <property type="protein sequence ID" value="KAK9876336.1"/>
    <property type="molecule type" value="Genomic_DNA"/>
</dbReference>
<dbReference type="Proteomes" id="UP001431783">
    <property type="component" value="Unassembled WGS sequence"/>
</dbReference>
<dbReference type="AlphaFoldDB" id="A0AAW1U6T7"/>
<protein>
    <submittedName>
        <fullName evidence="1">Uncharacterized protein</fullName>
    </submittedName>
</protein>